<feature type="transmembrane region" description="Helical" evidence="7">
    <location>
        <begin position="315"/>
        <end position="335"/>
    </location>
</feature>
<reference evidence="8" key="1">
    <citation type="submission" date="2013-10" db="EMBL/GenBank/DDBJ databases">
        <title>Genomic analysis of the causative agents of coccidiosis in chickens.</title>
        <authorList>
            <person name="Reid A.J."/>
            <person name="Blake D."/>
            <person name="Billington K."/>
            <person name="Browne H."/>
            <person name="Dunn M."/>
            <person name="Hung S."/>
            <person name="Kawahara F."/>
            <person name="Miranda-Saavedra D."/>
            <person name="Mourier T."/>
            <person name="Nagra H."/>
            <person name="Otto T.D."/>
            <person name="Rawlings N."/>
            <person name="Sanchez A."/>
            <person name="Sanders M."/>
            <person name="Subramaniam C."/>
            <person name="Tay Y."/>
            <person name="Dear P."/>
            <person name="Doerig C."/>
            <person name="Gruber A."/>
            <person name="Parkinson J."/>
            <person name="Shirley M."/>
            <person name="Wan K.L."/>
            <person name="Berriman M."/>
            <person name="Tomley F."/>
            <person name="Pain A."/>
        </authorList>
    </citation>
    <scope>NUCLEOTIDE SEQUENCE [LARGE SCALE GENOMIC DNA]</scope>
    <source>
        <strain evidence="8">Houghton</strain>
    </source>
</reference>
<feature type="transmembrane region" description="Helical" evidence="7">
    <location>
        <begin position="21"/>
        <end position="40"/>
    </location>
</feature>
<reference evidence="8" key="2">
    <citation type="submission" date="2013-10" db="EMBL/GenBank/DDBJ databases">
        <authorList>
            <person name="Aslett M."/>
        </authorList>
    </citation>
    <scope>NUCLEOTIDE SEQUENCE [LARGE SCALE GENOMIC DNA]</scope>
    <source>
        <strain evidence="8">Houghton</strain>
    </source>
</reference>
<dbReference type="Pfam" id="PF03092">
    <property type="entry name" value="BT1"/>
    <property type="match status" value="1"/>
</dbReference>
<proteinExistence type="inferred from homology"/>
<evidence type="ECO:0000256" key="3">
    <source>
        <dbReference type="ARBA" id="ARBA00022448"/>
    </source>
</evidence>
<evidence type="ECO:0000256" key="7">
    <source>
        <dbReference type="SAM" id="Phobius"/>
    </source>
</evidence>
<protein>
    <submittedName>
        <fullName evidence="8">Expression site-associated gene 10 (ESAG10) protein, related</fullName>
    </submittedName>
</protein>
<evidence type="ECO:0000256" key="1">
    <source>
        <dbReference type="ARBA" id="ARBA00004141"/>
    </source>
</evidence>
<dbReference type="OrthoDB" id="754047at2759"/>
<name>U6MMK8_9EIME</name>
<dbReference type="PANTHER" id="PTHR31585">
    <property type="entry name" value="FOLATE-BIOPTERIN TRANSPORTER 1, CHLOROPLASTIC"/>
    <property type="match status" value="1"/>
</dbReference>
<accession>U6MMK8</accession>
<dbReference type="InterPro" id="IPR039309">
    <property type="entry name" value="BT1"/>
</dbReference>
<comment type="similarity">
    <text evidence="2">Belongs to the major facilitator superfamily. Folate-biopterin transporter (TC 2.A.71) family.</text>
</comment>
<dbReference type="PANTHER" id="PTHR31585:SF51">
    <property type="entry name" value="TRANSPORTER, PUTATIVE-RELATED"/>
    <property type="match status" value="1"/>
</dbReference>
<comment type="subcellular location">
    <subcellularLocation>
        <location evidence="1">Membrane</location>
        <topology evidence="1">Multi-pass membrane protein</topology>
    </subcellularLocation>
</comment>
<keyword evidence="4 7" id="KW-0812">Transmembrane</keyword>
<feature type="transmembrane region" description="Helical" evidence="7">
    <location>
        <begin position="347"/>
        <end position="369"/>
    </location>
</feature>
<gene>
    <name evidence="8" type="ORF">ENH_00002770</name>
</gene>
<feature type="transmembrane region" description="Helical" evidence="7">
    <location>
        <begin position="126"/>
        <end position="148"/>
    </location>
</feature>
<dbReference type="AlphaFoldDB" id="U6MMK8"/>
<keyword evidence="5 7" id="KW-1133">Transmembrane helix</keyword>
<dbReference type="EMBL" id="HG723111">
    <property type="protein sequence ID" value="CDJ65251.1"/>
    <property type="molecule type" value="Genomic_DNA"/>
</dbReference>
<evidence type="ECO:0000256" key="6">
    <source>
        <dbReference type="ARBA" id="ARBA00023136"/>
    </source>
</evidence>
<dbReference type="Gene3D" id="1.20.1250.20">
    <property type="entry name" value="MFS general substrate transporter like domains"/>
    <property type="match status" value="1"/>
</dbReference>
<dbReference type="VEuPathDB" id="ToxoDB:ENH_00002770"/>
<dbReference type="RefSeq" id="XP_013433718.1">
    <property type="nucleotide sequence ID" value="XM_013578264.1"/>
</dbReference>
<evidence type="ECO:0000256" key="5">
    <source>
        <dbReference type="ARBA" id="ARBA00022989"/>
    </source>
</evidence>
<dbReference type="GO" id="GO:0016020">
    <property type="term" value="C:membrane"/>
    <property type="evidence" value="ECO:0007669"/>
    <property type="project" value="UniProtKB-SubCell"/>
</dbReference>
<feature type="non-terminal residue" evidence="8">
    <location>
        <position position="535"/>
    </location>
</feature>
<evidence type="ECO:0000256" key="2">
    <source>
        <dbReference type="ARBA" id="ARBA00007015"/>
    </source>
</evidence>
<feature type="transmembrane region" description="Helical" evidence="7">
    <location>
        <begin position="493"/>
        <end position="516"/>
    </location>
</feature>
<sequence>MGSAPGCALSPLRLLQFVRSLYETLGLRLCLMLLSVFFGLKGLLDSVTLESLLPLFRELGFDGVAYQRTLAIALTPYALKGFIGSVSDSWPLGGFHKKHYMLLANVVGLCCAAALLLLPQQLQRSSIVYVGLLFCGIHLHIATADLLCEGVYCKLVRSKPQIGAKLVAFLSFCNSMGHLVGKTLVGPISDKYGTKPLLCMTVPLVLQTLLPISLNFLGEPRADPAAPRCCCCCSSSSSSCSAAAAAAPIAGVRSRRGVFIVAALTSFCACVGLVLTLQPWKGWALVFTCFVLLLLGSAALLLLQQQLALCALFFFADRVLHLTISGAVNFFYIAPPSCVPSGPQFDYTYFCTYTALVGAIGCWVGIFAFQKWLKSWSAHKIFWLTNSVRIAAALFDYVMVRRLNLLLGIPDKLMFLLGDSIVYHLLLTLACMTSSLTIARSCPARLEATVYAIVSGVTSLGSTCSKMLGAVAIELAQIRMQEQQPGGCDFANLPNLILLSQCLLPVACIPLAYLMLPREPLNAPVPAPQRRGRKA</sequence>
<keyword evidence="9" id="KW-1185">Reference proteome</keyword>
<feature type="transmembrane region" description="Helical" evidence="7">
    <location>
        <begin position="420"/>
        <end position="438"/>
    </location>
</feature>
<dbReference type="Proteomes" id="UP000030754">
    <property type="component" value="Unassembled WGS sequence"/>
</dbReference>
<dbReference type="InterPro" id="IPR036259">
    <property type="entry name" value="MFS_trans_sf"/>
</dbReference>
<feature type="transmembrane region" description="Helical" evidence="7">
    <location>
        <begin position="258"/>
        <end position="277"/>
    </location>
</feature>
<evidence type="ECO:0000256" key="4">
    <source>
        <dbReference type="ARBA" id="ARBA00022692"/>
    </source>
</evidence>
<keyword evidence="6 7" id="KW-0472">Membrane</keyword>
<feature type="transmembrane region" description="Helical" evidence="7">
    <location>
        <begin position="60"/>
        <end position="79"/>
    </location>
</feature>
<feature type="transmembrane region" description="Helical" evidence="7">
    <location>
        <begin position="381"/>
        <end position="400"/>
    </location>
</feature>
<keyword evidence="3" id="KW-0813">Transport</keyword>
<feature type="transmembrane region" description="Helical" evidence="7">
    <location>
        <begin position="450"/>
        <end position="473"/>
    </location>
</feature>
<feature type="transmembrane region" description="Helical" evidence="7">
    <location>
        <begin position="100"/>
        <end position="120"/>
    </location>
</feature>
<feature type="transmembrane region" description="Helical" evidence="7">
    <location>
        <begin position="283"/>
        <end position="303"/>
    </location>
</feature>
<dbReference type="SUPFAM" id="SSF103473">
    <property type="entry name" value="MFS general substrate transporter"/>
    <property type="match status" value="1"/>
</dbReference>
<organism evidence="8 9">
    <name type="scientific">Eimeria necatrix</name>
    <dbReference type="NCBI Taxonomy" id="51315"/>
    <lineage>
        <taxon>Eukaryota</taxon>
        <taxon>Sar</taxon>
        <taxon>Alveolata</taxon>
        <taxon>Apicomplexa</taxon>
        <taxon>Conoidasida</taxon>
        <taxon>Coccidia</taxon>
        <taxon>Eucoccidiorida</taxon>
        <taxon>Eimeriorina</taxon>
        <taxon>Eimeriidae</taxon>
        <taxon>Eimeria</taxon>
    </lineage>
</organism>
<evidence type="ECO:0000313" key="9">
    <source>
        <dbReference type="Proteomes" id="UP000030754"/>
    </source>
</evidence>
<evidence type="ECO:0000313" key="8">
    <source>
        <dbReference type="EMBL" id="CDJ65251.1"/>
    </source>
</evidence>
<dbReference type="GeneID" id="25470471"/>